<dbReference type="AlphaFoldDB" id="A0A938YLE6"/>
<feature type="transmembrane region" description="Helical" evidence="5">
    <location>
        <begin position="21"/>
        <end position="37"/>
    </location>
</feature>
<evidence type="ECO:0000313" key="8">
    <source>
        <dbReference type="Proteomes" id="UP000663801"/>
    </source>
</evidence>
<feature type="transmembrane region" description="Helical" evidence="5">
    <location>
        <begin position="118"/>
        <end position="140"/>
    </location>
</feature>
<reference evidence="7" key="1">
    <citation type="submission" date="2021-01" db="EMBL/GenBank/DDBJ databases">
        <title>KCTC 19127 draft genome.</title>
        <authorList>
            <person name="An D."/>
        </authorList>
    </citation>
    <scope>NUCLEOTIDE SEQUENCE</scope>
    <source>
        <strain evidence="7">KCTC 19127</strain>
    </source>
</reference>
<evidence type="ECO:0000256" key="4">
    <source>
        <dbReference type="ARBA" id="ARBA00023136"/>
    </source>
</evidence>
<gene>
    <name evidence="7" type="ORF">JL107_12795</name>
</gene>
<feature type="transmembrane region" description="Helical" evidence="5">
    <location>
        <begin position="329"/>
        <end position="348"/>
    </location>
</feature>
<dbReference type="Proteomes" id="UP000663801">
    <property type="component" value="Unassembled WGS sequence"/>
</dbReference>
<evidence type="ECO:0000256" key="3">
    <source>
        <dbReference type="ARBA" id="ARBA00022989"/>
    </source>
</evidence>
<keyword evidence="3 5" id="KW-1133">Transmembrane helix</keyword>
<keyword evidence="8" id="KW-1185">Reference proteome</keyword>
<feature type="transmembrane region" description="Helical" evidence="5">
    <location>
        <begin position="305"/>
        <end position="323"/>
    </location>
</feature>
<accession>A0A938YLE6</accession>
<comment type="caution">
    <text evidence="7">The sequence shown here is derived from an EMBL/GenBank/DDBJ whole genome shotgun (WGS) entry which is preliminary data.</text>
</comment>
<dbReference type="SMART" id="SM00752">
    <property type="entry name" value="HTTM"/>
    <property type="match status" value="1"/>
</dbReference>
<feature type="transmembrane region" description="Helical" evidence="5">
    <location>
        <begin position="252"/>
        <end position="270"/>
    </location>
</feature>
<protein>
    <recommendedName>
        <fullName evidence="6">HTTM-like domain-containing protein</fullName>
    </recommendedName>
</protein>
<dbReference type="EMBL" id="JAERWL010000010">
    <property type="protein sequence ID" value="MBM9477324.1"/>
    <property type="molecule type" value="Genomic_DNA"/>
</dbReference>
<evidence type="ECO:0000256" key="1">
    <source>
        <dbReference type="ARBA" id="ARBA00004127"/>
    </source>
</evidence>
<name>A0A938YLE6_9ACTN</name>
<feature type="transmembrane region" description="Helical" evidence="5">
    <location>
        <begin position="161"/>
        <end position="179"/>
    </location>
</feature>
<evidence type="ECO:0000259" key="6">
    <source>
        <dbReference type="SMART" id="SM00752"/>
    </source>
</evidence>
<evidence type="ECO:0000256" key="5">
    <source>
        <dbReference type="SAM" id="Phobius"/>
    </source>
</evidence>
<keyword evidence="2 5" id="KW-0812">Transmembrane</keyword>
<organism evidence="7 8">
    <name type="scientific">Nakamurella flavida</name>
    <dbReference type="NCBI Taxonomy" id="363630"/>
    <lineage>
        <taxon>Bacteria</taxon>
        <taxon>Bacillati</taxon>
        <taxon>Actinomycetota</taxon>
        <taxon>Actinomycetes</taxon>
        <taxon>Nakamurellales</taxon>
        <taxon>Nakamurellaceae</taxon>
        <taxon>Nakamurella</taxon>
    </lineage>
</organism>
<sequence>MKALARFDAWVLRGPFTPRDLGRFRIVFCLLLVLLVPQLDWLAPYPNSFYEPPWGPFALLSGFPSAPVLTVVEIVVFLSLAATLLGLFTTASSIALTLSLVVDFGLNFSVGKVDHSMVMVMVPAVLAFARWGDTCSLDAIRRRRRGLDPVDADTARARLQWPMRFLGLAIGLAFVSAAAPKVLGGWLSLSSQASYGYQVRSDVLSGRSSLLSSFLVDLHVPAVWEALDWATVALEAGVVLCLVTWRSWRIGLAVLALFHVGIGLSLGIWFASNVMAYGAFVAWGRWALPSVTLSERTRRTVSRAAIPLTVGVGLLLWWVSGLISPAIETFRMLIVLAGAAVALVYLLAQVRGLLTRRRGRVPETLHSTSPAG</sequence>
<feature type="transmembrane region" description="Helical" evidence="5">
    <location>
        <begin position="85"/>
        <end position="106"/>
    </location>
</feature>
<feature type="domain" description="HTTM-like" evidence="6">
    <location>
        <begin position="13"/>
        <end position="286"/>
    </location>
</feature>
<dbReference type="RefSeq" id="WP_205257443.1">
    <property type="nucleotide sequence ID" value="NZ_BAAAPV010000001.1"/>
</dbReference>
<feature type="transmembrane region" description="Helical" evidence="5">
    <location>
        <begin position="57"/>
        <end position="78"/>
    </location>
</feature>
<dbReference type="InterPro" id="IPR011020">
    <property type="entry name" value="HTTM-like"/>
</dbReference>
<comment type="subcellular location">
    <subcellularLocation>
        <location evidence="1">Endomembrane system</location>
        <topology evidence="1">Multi-pass membrane protein</topology>
    </subcellularLocation>
</comment>
<keyword evidence="4 5" id="KW-0472">Membrane</keyword>
<proteinExistence type="predicted"/>
<evidence type="ECO:0000313" key="7">
    <source>
        <dbReference type="EMBL" id="MBM9477324.1"/>
    </source>
</evidence>
<evidence type="ECO:0000256" key="2">
    <source>
        <dbReference type="ARBA" id="ARBA00022692"/>
    </source>
</evidence>
<dbReference type="GO" id="GO:0012505">
    <property type="term" value="C:endomembrane system"/>
    <property type="evidence" value="ECO:0007669"/>
    <property type="project" value="UniProtKB-SubCell"/>
</dbReference>